<keyword evidence="13 19" id="KW-1133">Transmembrane helix</keyword>
<evidence type="ECO:0000256" key="2">
    <source>
        <dbReference type="ARBA" id="ARBA00004651"/>
    </source>
</evidence>
<proteinExistence type="inferred from homology"/>
<feature type="transmembrane region" description="Helical" evidence="19">
    <location>
        <begin position="209"/>
        <end position="229"/>
    </location>
</feature>
<evidence type="ECO:0000256" key="19">
    <source>
        <dbReference type="SAM" id="Phobius"/>
    </source>
</evidence>
<evidence type="ECO:0000256" key="14">
    <source>
        <dbReference type="ARBA" id="ARBA00023098"/>
    </source>
</evidence>
<feature type="transmembrane region" description="Helical" evidence="19">
    <location>
        <begin position="183"/>
        <end position="203"/>
    </location>
</feature>
<comment type="catalytic activity">
    <reaction evidence="1 18">
        <text>a 1,2-diacyl-sn-glycero-3-phosphate + CTP + H(+) = a CDP-1,2-diacyl-sn-glycerol + diphosphate</text>
        <dbReference type="Rhea" id="RHEA:16229"/>
        <dbReference type="ChEBI" id="CHEBI:15378"/>
        <dbReference type="ChEBI" id="CHEBI:33019"/>
        <dbReference type="ChEBI" id="CHEBI:37563"/>
        <dbReference type="ChEBI" id="CHEBI:58332"/>
        <dbReference type="ChEBI" id="CHEBI:58608"/>
        <dbReference type="EC" id="2.7.7.41"/>
    </reaction>
</comment>
<keyword evidence="16" id="KW-0594">Phospholipid biosynthesis</keyword>
<evidence type="ECO:0000256" key="1">
    <source>
        <dbReference type="ARBA" id="ARBA00001698"/>
    </source>
</evidence>
<gene>
    <name evidence="20" type="ORF">EDC56_1466</name>
</gene>
<dbReference type="EC" id="2.7.7.41" evidence="6 18"/>
<keyword evidence="17" id="KW-1208">Phospholipid metabolism</keyword>
<evidence type="ECO:0000256" key="8">
    <source>
        <dbReference type="ARBA" id="ARBA00022475"/>
    </source>
</evidence>
<dbReference type="GO" id="GO:0005886">
    <property type="term" value="C:plasma membrane"/>
    <property type="evidence" value="ECO:0007669"/>
    <property type="project" value="UniProtKB-SubCell"/>
</dbReference>
<evidence type="ECO:0000256" key="13">
    <source>
        <dbReference type="ARBA" id="ARBA00022989"/>
    </source>
</evidence>
<keyword evidence="12 18" id="KW-0548">Nucleotidyltransferase</keyword>
<comment type="pathway">
    <text evidence="3 18">Phospholipid metabolism; CDP-diacylglycerol biosynthesis; CDP-diacylglycerol from sn-glycerol 3-phosphate: step 3/3.</text>
</comment>
<keyword evidence="11 18" id="KW-0812">Transmembrane</keyword>
<dbReference type="Proteomes" id="UP000275394">
    <property type="component" value="Unassembled WGS sequence"/>
</dbReference>
<evidence type="ECO:0000256" key="7">
    <source>
        <dbReference type="ARBA" id="ARBA00019373"/>
    </source>
</evidence>
<keyword evidence="15 19" id="KW-0472">Membrane</keyword>
<evidence type="ECO:0000256" key="3">
    <source>
        <dbReference type="ARBA" id="ARBA00005119"/>
    </source>
</evidence>
<dbReference type="GO" id="GO:0016024">
    <property type="term" value="P:CDP-diacylglycerol biosynthetic process"/>
    <property type="evidence" value="ECO:0007669"/>
    <property type="project" value="UniProtKB-UniPathway"/>
</dbReference>
<evidence type="ECO:0000256" key="5">
    <source>
        <dbReference type="ARBA" id="ARBA00010185"/>
    </source>
</evidence>
<dbReference type="PANTHER" id="PTHR46382:SF1">
    <property type="entry name" value="PHOSPHATIDATE CYTIDYLYLTRANSFERASE"/>
    <property type="match status" value="1"/>
</dbReference>
<accession>A0A3N2DMZ0</accession>
<evidence type="ECO:0000256" key="11">
    <source>
        <dbReference type="ARBA" id="ARBA00022692"/>
    </source>
</evidence>
<evidence type="ECO:0000256" key="16">
    <source>
        <dbReference type="ARBA" id="ARBA00023209"/>
    </source>
</evidence>
<keyword evidence="9" id="KW-0444">Lipid biosynthesis</keyword>
<keyword evidence="21" id="KW-1185">Reference proteome</keyword>
<dbReference type="RefSeq" id="WP_123712833.1">
    <property type="nucleotide sequence ID" value="NZ_RKHR01000004.1"/>
</dbReference>
<comment type="similarity">
    <text evidence="5 18">Belongs to the CDS family.</text>
</comment>
<feature type="transmembrane region" description="Helical" evidence="19">
    <location>
        <begin position="141"/>
        <end position="162"/>
    </location>
</feature>
<name>A0A3N2DMZ0_9GAMM</name>
<dbReference type="PANTHER" id="PTHR46382">
    <property type="entry name" value="PHOSPHATIDATE CYTIDYLYLTRANSFERASE"/>
    <property type="match status" value="1"/>
</dbReference>
<evidence type="ECO:0000256" key="4">
    <source>
        <dbReference type="ARBA" id="ARBA00005189"/>
    </source>
</evidence>
<evidence type="ECO:0000256" key="17">
    <source>
        <dbReference type="ARBA" id="ARBA00023264"/>
    </source>
</evidence>
<evidence type="ECO:0000256" key="10">
    <source>
        <dbReference type="ARBA" id="ARBA00022679"/>
    </source>
</evidence>
<dbReference type="Pfam" id="PF01148">
    <property type="entry name" value="CTP_transf_1"/>
    <property type="match status" value="1"/>
</dbReference>
<evidence type="ECO:0000256" key="9">
    <source>
        <dbReference type="ARBA" id="ARBA00022516"/>
    </source>
</evidence>
<feature type="transmembrane region" description="Helical" evidence="19">
    <location>
        <begin position="7"/>
        <end position="23"/>
    </location>
</feature>
<reference evidence="20 21" key="1">
    <citation type="submission" date="2018-11" db="EMBL/GenBank/DDBJ databases">
        <title>Genomic Encyclopedia of Type Strains, Phase IV (KMG-IV): sequencing the most valuable type-strain genomes for metagenomic binning, comparative biology and taxonomic classification.</title>
        <authorList>
            <person name="Goeker M."/>
        </authorList>
    </citation>
    <scope>NUCLEOTIDE SEQUENCE [LARGE SCALE GENOMIC DNA]</scope>
    <source>
        <strain evidence="20 21">DSM 100316</strain>
    </source>
</reference>
<evidence type="ECO:0000256" key="12">
    <source>
        <dbReference type="ARBA" id="ARBA00022695"/>
    </source>
</evidence>
<evidence type="ECO:0000256" key="15">
    <source>
        <dbReference type="ARBA" id="ARBA00023136"/>
    </source>
</evidence>
<dbReference type="InterPro" id="IPR000374">
    <property type="entry name" value="PC_trans"/>
</dbReference>
<keyword evidence="14" id="KW-0443">Lipid metabolism</keyword>
<evidence type="ECO:0000256" key="18">
    <source>
        <dbReference type="RuleBase" id="RU003938"/>
    </source>
</evidence>
<evidence type="ECO:0000256" key="6">
    <source>
        <dbReference type="ARBA" id="ARBA00012487"/>
    </source>
</evidence>
<comment type="caution">
    <text evidence="20">The sequence shown here is derived from an EMBL/GenBank/DDBJ whole genome shotgun (WGS) entry which is preliminary data.</text>
</comment>
<organism evidence="20 21">
    <name type="scientific">Sinobacterium caligoides</name>
    <dbReference type="NCBI Taxonomy" id="933926"/>
    <lineage>
        <taxon>Bacteria</taxon>
        <taxon>Pseudomonadati</taxon>
        <taxon>Pseudomonadota</taxon>
        <taxon>Gammaproteobacteria</taxon>
        <taxon>Cellvibrionales</taxon>
        <taxon>Spongiibacteraceae</taxon>
        <taxon>Sinobacterium</taxon>
    </lineage>
</organism>
<feature type="transmembrane region" description="Helical" evidence="19">
    <location>
        <begin position="84"/>
        <end position="103"/>
    </location>
</feature>
<feature type="transmembrane region" description="Helical" evidence="19">
    <location>
        <begin position="29"/>
        <end position="48"/>
    </location>
</feature>
<comment type="subcellular location">
    <subcellularLocation>
        <location evidence="2">Cell membrane</location>
        <topology evidence="2">Multi-pass membrane protein</topology>
    </subcellularLocation>
</comment>
<dbReference type="OrthoDB" id="9799199at2"/>
<protein>
    <recommendedName>
        <fullName evidence="7 18">Phosphatidate cytidylyltransferase</fullName>
        <ecNumber evidence="6 18">2.7.7.41</ecNumber>
    </recommendedName>
</protein>
<feature type="transmembrane region" description="Helical" evidence="19">
    <location>
        <begin position="55"/>
        <end position="72"/>
    </location>
</feature>
<feature type="transmembrane region" description="Helical" evidence="19">
    <location>
        <begin position="115"/>
        <end position="135"/>
    </location>
</feature>
<dbReference type="PROSITE" id="PS01315">
    <property type="entry name" value="CDS"/>
    <property type="match status" value="1"/>
</dbReference>
<comment type="pathway">
    <text evidence="4">Lipid metabolism.</text>
</comment>
<evidence type="ECO:0000313" key="21">
    <source>
        <dbReference type="Proteomes" id="UP000275394"/>
    </source>
</evidence>
<keyword evidence="10 18" id="KW-0808">Transferase</keyword>
<sequence>MLKQRIMSAVVMVLVFLGVLLLPNPFQVAFFALVVLVAAWEWSNLAGLQRRLYRYLYLVLVGGALSVFFSYFDVTSGLASLSGQTLLAVVVGFWAVALLWVMGYPSSRILWGTTFMRSAMGLFVVLGSWLALALLSYERNAMALILYLVALVAAADTGAYFAGKALGKHKLAPAVSPGKTVEGFAGGMLASVAVAFLCYQFGVSGGIALLPWLLLSLSAALSSALGDLMESMVKRHRGIKDSGNILPGHGGIADRIDGLSAGAPVFVLGLMLLTQQLPV</sequence>
<dbReference type="EMBL" id="RKHR01000004">
    <property type="protein sequence ID" value="ROS01042.1"/>
    <property type="molecule type" value="Genomic_DNA"/>
</dbReference>
<dbReference type="UniPathway" id="UPA00557">
    <property type="reaction ID" value="UER00614"/>
</dbReference>
<evidence type="ECO:0000313" key="20">
    <source>
        <dbReference type="EMBL" id="ROS01042.1"/>
    </source>
</evidence>
<dbReference type="GO" id="GO:0004605">
    <property type="term" value="F:phosphatidate cytidylyltransferase activity"/>
    <property type="evidence" value="ECO:0007669"/>
    <property type="project" value="UniProtKB-EC"/>
</dbReference>
<keyword evidence="8" id="KW-1003">Cell membrane</keyword>
<dbReference type="AlphaFoldDB" id="A0A3N2DMZ0"/>